<name>A0A9E2L3B9_9SPIR</name>
<dbReference type="EMBL" id="JAHLFV010000246">
    <property type="protein sequence ID" value="MBU3851050.1"/>
    <property type="molecule type" value="Genomic_DNA"/>
</dbReference>
<organism evidence="1 2">
    <name type="scientific">Candidatus Treponema excrementipullorum</name>
    <dbReference type="NCBI Taxonomy" id="2838768"/>
    <lineage>
        <taxon>Bacteria</taxon>
        <taxon>Pseudomonadati</taxon>
        <taxon>Spirochaetota</taxon>
        <taxon>Spirochaetia</taxon>
        <taxon>Spirochaetales</taxon>
        <taxon>Treponemataceae</taxon>
        <taxon>Treponema</taxon>
    </lineage>
</organism>
<evidence type="ECO:0000313" key="2">
    <source>
        <dbReference type="Proteomes" id="UP000823914"/>
    </source>
</evidence>
<proteinExistence type="predicted"/>
<sequence>MSSWYYLISQLPSITLSGDKIQLPITEEYFFDLCSRFLDAKNMKILSSLSLEPPIEQVKTGSAFLDAWYETERALRLSLAKLRALKLKKDVDLPQLPVSPDIVQIARTACGMDSPLAAEQYLNEVRMGALERVAPTDSFSTDAVFLYALKLKLAKRMQSFTEEAGAASYRRIYDQILGESK</sequence>
<protein>
    <submittedName>
        <fullName evidence="1">DUF2764 domain-containing protein</fullName>
    </submittedName>
</protein>
<reference evidence="1" key="2">
    <citation type="submission" date="2021-04" db="EMBL/GenBank/DDBJ databases">
        <authorList>
            <person name="Gilroy R."/>
        </authorList>
    </citation>
    <scope>NUCLEOTIDE SEQUENCE</scope>
    <source>
        <strain evidence="1">Gambia15-2214</strain>
    </source>
</reference>
<dbReference type="AlphaFoldDB" id="A0A9E2L3B9"/>
<reference evidence="1" key="1">
    <citation type="journal article" date="2021" name="PeerJ">
        <title>Extensive microbial diversity within the chicken gut microbiome revealed by metagenomics and culture.</title>
        <authorList>
            <person name="Gilroy R."/>
            <person name="Ravi A."/>
            <person name="Getino M."/>
            <person name="Pursley I."/>
            <person name="Horton D.L."/>
            <person name="Alikhan N.F."/>
            <person name="Baker D."/>
            <person name="Gharbi K."/>
            <person name="Hall N."/>
            <person name="Watson M."/>
            <person name="Adriaenssens E.M."/>
            <person name="Foster-Nyarko E."/>
            <person name="Jarju S."/>
            <person name="Secka A."/>
            <person name="Antonio M."/>
            <person name="Oren A."/>
            <person name="Chaudhuri R.R."/>
            <person name="La Ragione R."/>
            <person name="Hildebrand F."/>
            <person name="Pallen M.J."/>
        </authorList>
    </citation>
    <scope>NUCLEOTIDE SEQUENCE</scope>
    <source>
        <strain evidence="1">Gambia15-2214</strain>
    </source>
</reference>
<evidence type="ECO:0000313" key="1">
    <source>
        <dbReference type="EMBL" id="MBU3851050.1"/>
    </source>
</evidence>
<comment type="caution">
    <text evidence="1">The sequence shown here is derived from an EMBL/GenBank/DDBJ whole genome shotgun (WGS) entry which is preliminary data.</text>
</comment>
<accession>A0A9E2L3B9</accession>
<dbReference type="Proteomes" id="UP000823914">
    <property type="component" value="Unassembled WGS sequence"/>
</dbReference>
<gene>
    <name evidence="1" type="ORF">IAA16_10820</name>
</gene>